<keyword evidence="2" id="KW-1133">Transmembrane helix</keyword>
<evidence type="ECO:0000256" key="2">
    <source>
        <dbReference type="SAM" id="Phobius"/>
    </source>
</evidence>
<keyword evidence="4" id="KW-1185">Reference proteome</keyword>
<accession>A0A0D6ELY9</accession>
<feature type="compositionally biased region" description="Low complexity" evidence="1">
    <location>
        <begin position="196"/>
        <end position="206"/>
    </location>
</feature>
<keyword evidence="2" id="KW-0472">Membrane</keyword>
<name>A0A0D6ELY9_SPOSA</name>
<sequence length="393" mass="40643">MRADPSCNYVGNAILSCYPESNTTLVQNIYSKFIWNAQYPTFIGSVDVDIYLYNADTEEIATSWLGVENARGMIGIAPDDGWWPTESTDEWFNSRENRTIPYFFVIVDANTTLTGGEAHQSTFTVIQTAAPSSLSSSLSVLTASSLASASSLSSLSAASLASASSASASSLSAASRSSASASSSLANRPASGTSGSGALQTSPSSSTSLPKWAIAIIVILGFFALLAGAVAVYLCLGRMRKRRRAAEMEVLAAEAGERGDGEDEGEDEITNGSRDPILGAAAGGGAGRGGPLAPADPEKDEGGTISQTDAARMAEAFRAALRKPEFLPPTAAESSGESAPGLGPSPTGRAEGDISHGSTGEETGILGRELMEDELRSEGKSMRNVDGGKRWGA</sequence>
<feature type="region of interest" description="Disordered" evidence="1">
    <location>
        <begin position="255"/>
        <end position="304"/>
    </location>
</feature>
<dbReference type="OrthoDB" id="2278929at2759"/>
<protein>
    <submittedName>
        <fullName evidence="3">SPOSA6832_02711-mRNA-1:cds</fullName>
    </submittedName>
</protein>
<feature type="transmembrane region" description="Helical" evidence="2">
    <location>
        <begin position="212"/>
        <end position="236"/>
    </location>
</feature>
<feature type="compositionally biased region" description="Basic and acidic residues" evidence="1">
    <location>
        <begin position="369"/>
        <end position="393"/>
    </location>
</feature>
<evidence type="ECO:0000313" key="4">
    <source>
        <dbReference type="Proteomes" id="UP000243876"/>
    </source>
</evidence>
<feature type="region of interest" description="Disordered" evidence="1">
    <location>
        <begin position="320"/>
        <end position="393"/>
    </location>
</feature>
<feature type="region of interest" description="Disordered" evidence="1">
    <location>
        <begin position="183"/>
        <end position="206"/>
    </location>
</feature>
<gene>
    <name evidence="3" type="primary">SPOSA6832_02711</name>
</gene>
<dbReference type="EMBL" id="CENE01000011">
    <property type="protein sequence ID" value="CEQ41027.1"/>
    <property type="molecule type" value="Genomic_DNA"/>
</dbReference>
<dbReference type="Proteomes" id="UP000243876">
    <property type="component" value="Unassembled WGS sequence"/>
</dbReference>
<evidence type="ECO:0000256" key="1">
    <source>
        <dbReference type="SAM" id="MobiDB-lite"/>
    </source>
</evidence>
<feature type="compositionally biased region" description="Gly residues" evidence="1">
    <location>
        <begin position="281"/>
        <end position="290"/>
    </location>
</feature>
<reference evidence="4" key="1">
    <citation type="submission" date="2015-02" db="EMBL/GenBank/DDBJ databases">
        <authorList>
            <person name="Gon?alves P."/>
        </authorList>
    </citation>
    <scope>NUCLEOTIDE SEQUENCE [LARGE SCALE GENOMIC DNA]</scope>
</reference>
<evidence type="ECO:0000313" key="3">
    <source>
        <dbReference type="EMBL" id="CEQ41027.1"/>
    </source>
</evidence>
<dbReference type="PROSITE" id="PS51257">
    <property type="entry name" value="PROKAR_LIPOPROTEIN"/>
    <property type="match status" value="1"/>
</dbReference>
<dbReference type="AlphaFoldDB" id="A0A0D6ELY9"/>
<keyword evidence="2" id="KW-0812">Transmembrane</keyword>
<organism evidence="3 4">
    <name type="scientific">Sporidiobolus salmonicolor</name>
    <name type="common">Yeast-like fungus</name>
    <name type="synonym">Sporobolomyces salmonicolor</name>
    <dbReference type="NCBI Taxonomy" id="5005"/>
    <lineage>
        <taxon>Eukaryota</taxon>
        <taxon>Fungi</taxon>
        <taxon>Dikarya</taxon>
        <taxon>Basidiomycota</taxon>
        <taxon>Pucciniomycotina</taxon>
        <taxon>Microbotryomycetes</taxon>
        <taxon>Sporidiobolales</taxon>
        <taxon>Sporidiobolaceae</taxon>
        <taxon>Sporobolomyces</taxon>
    </lineage>
</organism>
<feature type="compositionally biased region" description="Acidic residues" evidence="1">
    <location>
        <begin position="260"/>
        <end position="269"/>
    </location>
</feature>
<proteinExistence type="predicted"/>